<dbReference type="InterPro" id="IPR011545">
    <property type="entry name" value="DEAD/DEAH_box_helicase_dom"/>
</dbReference>
<dbReference type="PROSITE" id="PS00039">
    <property type="entry name" value="DEAD_ATP_HELICASE"/>
    <property type="match status" value="1"/>
</dbReference>
<name>A0A9P0CIZ6_9CUCU</name>
<evidence type="ECO:0000256" key="1">
    <source>
        <dbReference type="ARBA" id="ARBA00022741"/>
    </source>
</evidence>
<evidence type="ECO:0000259" key="7">
    <source>
        <dbReference type="SMART" id="SM00490"/>
    </source>
</evidence>
<dbReference type="InterPro" id="IPR000629">
    <property type="entry name" value="RNA-helicase_DEAD-box_CS"/>
</dbReference>
<evidence type="ECO:0000256" key="3">
    <source>
        <dbReference type="ARBA" id="ARBA00022806"/>
    </source>
</evidence>
<feature type="domain" description="Helicase C-terminal" evidence="7">
    <location>
        <begin position="264"/>
        <end position="345"/>
    </location>
</feature>
<keyword evidence="1 5" id="KW-0547">Nucleotide-binding</keyword>
<dbReference type="CDD" id="cd18787">
    <property type="entry name" value="SF2_C_DEAD"/>
    <property type="match status" value="1"/>
</dbReference>
<dbReference type="CDD" id="cd17955">
    <property type="entry name" value="DEADc_DDX49"/>
    <property type="match status" value="1"/>
</dbReference>
<dbReference type="AlphaFoldDB" id="A0A9P0CIZ6"/>
<dbReference type="GO" id="GO:0005524">
    <property type="term" value="F:ATP binding"/>
    <property type="evidence" value="ECO:0007669"/>
    <property type="project" value="UniProtKB-KW"/>
</dbReference>
<evidence type="ECO:0000313" key="9">
    <source>
        <dbReference type="Proteomes" id="UP001153636"/>
    </source>
</evidence>
<evidence type="ECO:0000256" key="5">
    <source>
        <dbReference type="RuleBase" id="RU000492"/>
    </source>
</evidence>
<reference evidence="8" key="1">
    <citation type="submission" date="2022-01" db="EMBL/GenBank/DDBJ databases">
        <authorList>
            <person name="King R."/>
        </authorList>
    </citation>
    <scope>NUCLEOTIDE SEQUENCE</scope>
</reference>
<gene>
    <name evidence="8" type="ORF">PSYICH_LOCUS413</name>
</gene>
<dbReference type="GO" id="GO:0003676">
    <property type="term" value="F:nucleic acid binding"/>
    <property type="evidence" value="ECO:0007669"/>
    <property type="project" value="InterPro"/>
</dbReference>
<dbReference type="GO" id="GO:0005829">
    <property type="term" value="C:cytosol"/>
    <property type="evidence" value="ECO:0007669"/>
    <property type="project" value="TreeGrafter"/>
</dbReference>
<proteinExistence type="inferred from homology"/>
<organism evidence="8 9">
    <name type="scientific">Psylliodes chrysocephalus</name>
    <dbReference type="NCBI Taxonomy" id="3402493"/>
    <lineage>
        <taxon>Eukaryota</taxon>
        <taxon>Metazoa</taxon>
        <taxon>Ecdysozoa</taxon>
        <taxon>Arthropoda</taxon>
        <taxon>Hexapoda</taxon>
        <taxon>Insecta</taxon>
        <taxon>Pterygota</taxon>
        <taxon>Neoptera</taxon>
        <taxon>Endopterygota</taxon>
        <taxon>Coleoptera</taxon>
        <taxon>Polyphaga</taxon>
        <taxon>Cucujiformia</taxon>
        <taxon>Chrysomeloidea</taxon>
        <taxon>Chrysomelidae</taxon>
        <taxon>Galerucinae</taxon>
        <taxon>Alticini</taxon>
        <taxon>Psylliodes</taxon>
    </lineage>
</organism>
<dbReference type="GO" id="GO:0016787">
    <property type="term" value="F:hydrolase activity"/>
    <property type="evidence" value="ECO:0007669"/>
    <property type="project" value="UniProtKB-KW"/>
</dbReference>
<dbReference type="PANTHER" id="PTHR47959:SF24">
    <property type="entry name" value="ATP-DEPENDENT RNA HELICASE"/>
    <property type="match status" value="1"/>
</dbReference>
<keyword evidence="4 5" id="KW-0067">ATP-binding</keyword>
<evidence type="ECO:0000256" key="4">
    <source>
        <dbReference type="ARBA" id="ARBA00022840"/>
    </source>
</evidence>
<evidence type="ECO:0000313" key="8">
    <source>
        <dbReference type="EMBL" id="CAH1098951.1"/>
    </source>
</evidence>
<dbReference type="Proteomes" id="UP001153636">
    <property type="component" value="Chromosome 1"/>
</dbReference>
<evidence type="ECO:0008006" key="10">
    <source>
        <dbReference type="Google" id="ProtNLM"/>
    </source>
</evidence>
<dbReference type="Pfam" id="PF00271">
    <property type="entry name" value="Helicase_C"/>
    <property type="match status" value="1"/>
</dbReference>
<comment type="similarity">
    <text evidence="5">Belongs to the DEAD box helicase family.</text>
</comment>
<dbReference type="GO" id="GO:0003724">
    <property type="term" value="F:RNA helicase activity"/>
    <property type="evidence" value="ECO:0007669"/>
    <property type="project" value="TreeGrafter"/>
</dbReference>
<dbReference type="SMART" id="SM00487">
    <property type="entry name" value="DEXDc"/>
    <property type="match status" value="1"/>
</dbReference>
<keyword evidence="2 5" id="KW-0378">Hydrolase</keyword>
<dbReference type="InterPro" id="IPR027417">
    <property type="entry name" value="P-loop_NTPase"/>
</dbReference>
<dbReference type="PANTHER" id="PTHR47959">
    <property type="entry name" value="ATP-DEPENDENT RNA HELICASE RHLE-RELATED"/>
    <property type="match status" value="1"/>
</dbReference>
<dbReference type="FunFam" id="3.40.50.300:FF:000892">
    <property type="entry name" value="probable ATP-dependent RNA helicase DDX49"/>
    <property type="match status" value="1"/>
</dbReference>
<feature type="domain" description="Helicase ATP-binding" evidence="6">
    <location>
        <begin position="24"/>
        <end position="224"/>
    </location>
</feature>
<evidence type="ECO:0000256" key="2">
    <source>
        <dbReference type="ARBA" id="ARBA00022801"/>
    </source>
</evidence>
<protein>
    <recommendedName>
        <fullName evidence="10">RNA helicase</fullName>
    </recommendedName>
</protein>
<dbReference type="Pfam" id="PF00270">
    <property type="entry name" value="DEAD"/>
    <property type="match status" value="1"/>
</dbReference>
<evidence type="ECO:0000259" key="6">
    <source>
        <dbReference type="SMART" id="SM00487"/>
    </source>
</evidence>
<dbReference type="SMART" id="SM00490">
    <property type="entry name" value="HELICc"/>
    <property type="match status" value="1"/>
</dbReference>
<accession>A0A9P0CIZ6</accession>
<dbReference type="InterPro" id="IPR050079">
    <property type="entry name" value="DEAD_box_RNA_helicase"/>
</dbReference>
<dbReference type="InterPro" id="IPR014001">
    <property type="entry name" value="Helicase_ATP-bd"/>
</dbReference>
<sequence>MTQKHTFADLELNKWIIRQCATVGVKLPTPIQHNCIPEILKGKDCIGAAKTGSGKTLAFALPIVQKLCEDPYGIFALILTPTRELAYQIADQFAVIGKPMNLRHCVVVGGIDMVEQGIQLTKRPHIVVATPGRLADHLESCKTFSLSKIKFLVLDEADRLLSGQFDEQIKTIFKNLPKERQNLFFSATITDTLEKLKEVSNKDFFYYEAPSISDAVTVEQLEQLYVLCPRDVKDAYLAQVIRDFRSINEDGNVMIFTNTCKNCQVLSMTLNDVGFENVALHAMIPQKQRLAALSRFKSNTVKMLIATDVASRGLDIPTVQLVLNHTVPKVPKEYIHRVGRTARAGRPGKAITLVTPYDIKLLQAIEEHIKTKLVELKVDDSEVGKIFTQVSVTKSEAYLKLDEGDFYEKRLINKRKKWILDGLDPDEEEAKLLKKNKRKKHKKKSETK</sequence>
<dbReference type="EMBL" id="OV651813">
    <property type="protein sequence ID" value="CAH1098951.1"/>
    <property type="molecule type" value="Genomic_DNA"/>
</dbReference>
<keyword evidence="3 5" id="KW-0347">Helicase</keyword>
<dbReference type="Gene3D" id="3.40.50.300">
    <property type="entry name" value="P-loop containing nucleotide triphosphate hydrolases"/>
    <property type="match status" value="2"/>
</dbReference>
<dbReference type="InterPro" id="IPR001650">
    <property type="entry name" value="Helicase_C-like"/>
</dbReference>
<dbReference type="OrthoDB" id="10261904at2759"/>
<dbReference type="SUPFAM" id="SSF52540">
    <property type="entry name" value="P-loop containing nucleoside triphosphate hydrolases"/>
    <property type="match status" value="1"/>
</dbReference>
<keyword evidence="9" id="KW-1185">Reference proteome</keyword>